<dbReference type="InParanoid" id="A0A0L0HFX0"/>
<evidence type="ECO:0000313" key="4">
    <source>
        <dbReference type="Proteomes" id="UP000053201"/>
    </source>
</evidence>
<organism evidence="3 4">
    <name type="scientific">Spizellomyces punctatus (strain DAOM BR117)</name>
    <dbReference type="NCBI Taxonomy" id="645134"/>
    <lineage>
        <taxon>Eukaryota</taxon>
        <taxon>Fungi</taxon>
        <taxon>Fungi incertae sedis</taxon>
        <taxon>Chytridiomycota</taxon>
        <taxon>Chytridiomycota incertae sedis</taxon>
        <taxon>Chytridiomycetes</taxon>
        <taxon>Spizellomycetales</taxon>
        <taxon>Spizellomycetaceae</taxon>
        <taxon>Spizellomyces</taxon>
    </lineage>
</organism>
<dbReference type="RefSeq" id="XP_016607723.1">
    <property type="nucleotide sequence ID" value="XM_016753298.1"/>
</dbReference>
<dbReference type="InterPro" id="IPR035200">
    <property type="entry name" value="Cdc24_OB2"/>
</dbReference>
<dbReference type="AlphaFoldDB" id="A0A0L0HFX0"/>
<dbReference type="Proteomes" id="UP000053201">
    <property type="component" value="Unassembled WGS sequence"/>
</dbReference>
<evidence type="ECO:0000259" key="1">
    <source>
        <dbReference type="Pfam" id="PF17244"/>
    </source>
</evidence>
<dbReference type="VEuPathDB" id="FungiDB:SPPG_05064"/>
<dbReference type="PANTHER" id="PTHR36033">
    <property type="entry name" value="NUCLEIC ACID-BINDING PROTEINS SUPERFAMILY"/>
    <property type="match status" value="1"/>
</dbReference>
<dbReference type="EMBL" id="KQ257457">
    <property type="protein sequence ID" value="KNC99683.1"/>
    <property type="molecule type" value="Genomic_DNA"/>
</dbReference>
<name>A0A0L0HFX0_SPIPD</name>
<protein>
    <recommendedName>
        <fullName evidence="5">Cell division control protein 24 OB domain-containing protein</fullName>
    </recommendedName>
</protein>
<dbReference type="Pfam" id="PF17245">
    <property type="entry name" value="CDC24_OB2"/>
    <property type="match status" value="1"/>
</dbReference>
<evidence type="ECO:0008006" key="5">
    <source>
        <dbReference type="Google" id="ProtNLM"/>
    </source>
</evidence>
<dbReference type="Gene3D" id="2.40.50.140">
    <property type="entry name" value="Nucleic acid-binding proteins"/>
    <property type="match status" value="2"/>
</dbReference>
<feature type="domain" description="Cell division control protein 24 OB" evidence="2">
    <location>
        <begin position="4"/>
        <end position="109"/>
    </location>
</feature>
<dbReference type="Pfam" id="PF17244">
    <property type="entry name" value="CDC24_OB3"/>
    <property type="match status" value="1"/>
</dbReference>
<keyword evidence="4" id="KW-1185">Reference proteome</keyword>
<accession>A0A0L0HFX0</accession>
<dbReference type="OrthoDB" id="10265890at2759"/>
<dbReference type="InterPro" id="IPR012340">
    <property type="entry name" value="NA-bd_OB-fold"/>
</dbReference>
<dbReference type="OMA" id="KLKFLLW"/>
<evidence type="ECO:0000259" key="2">
    <source>
        <dbReference type="Pfam" id="PF17245"/>
    </source>
</evidence>
<evidence type="ECO:0000313" key="3">
    <source>
        <dbReference type="EMBL" id="KNC99683.1"/>
    </source>
</evidence>
<sequence>MVTLSDPGSRRSIDMYLHQKFCFLADECAGDFLEKHRQVRITGTRSVTTPVGGTRLLPTEHMVFLLSESDDQDKKFLSDRFDESLSHVAAADVEEERSFAFLVKRLHVYVNDTSVEENACLVLWDEQIGLASLFRKGDWLAIWRPYVTVERQAGRDDKRSITLEYGSQTVIFVIPMDPTKEMELMCSMASQPSQHAVPRDAQGILDFKWYPNRLLITELAPKMINITIFGKVLEVIANMPFENEGIKVSRYGIRLTDESGYCDITLWDDIGQAATSNAFVGDWLLLEGLATTERVARGQPGKLVKKRFDVFGKVELGTKAWNVSSSTGFLCSPFLRNIMRVSAALAEKRHNFYCRAVISTWAEGKCGRTTISIHPRCNRPVETTDEAVLYCPFCAQFIEECKVTYTLRFVLDDATGCCEVDVGLGVAEDILAVTPSEFVRLALDEQREVLDAIIGKEIEGSIVRVYDHKDQTISFRLTAACVSGSSVQSTKTLIQNLAG</sequence>
<proteinExistence type="predicted"/>
<dbReference type="SUPFAM" id="SSF50249">
    <property type="entry name" value="Nucleic acid-binding proteins"/>
    <property type="match status" value="2"/>
</dbReference>
<dbReference type="InterPro" id="IPR035203">
    <property type="entry name" value="Cdc24_OB3"/>
</dbReference>
<reference evidence="3 4" key="1">
    <citation type="submission" date="2009-08" db="EMBL/GenBank/DDBJ databases">
        <title>The Genome Sequence of Spizellomyces punctatus strain DAOM BR117.</title>
        <authorList>
            <consortium name="The Broad Institute Genome Sequencing Platform"/>
            <person name="Russ C."/>
            <person name="Cuomo C."/>
            <person name="Shea T."/>
            <person name="Young S.K."/>
            <person name="Zeng Q."/>
            <person name="Koehrsen M."/>
            <person name="Haas B."/>
            <person name="Borodovsky M."/>
            <person name="Guigo R."/>
            <person name="Alvarado L."/>
            <person name="Berlin A."/>
            <person name="Bochicchio J."/>
            <person name="Borenstein D."/>
            <person name="Chapman S."/>
            <person name="Chen Z."/>
            <person name="Engels R."/>
            <person name="Freedman E."/>
            <person name="Gellesch M."/>
            <person name="Goldberg J."/>
            <person name="Griggs A."/>
            <person name="Gujja S."/>
            <person name="Heiman D."/>
            <person name="Hepburn T."/>
            <person name="Howarth C."/>
            <person name="Jen D."/>
            <person name="Larson L."/>
            <person name="Lewis B."/>
            <person name="Mehta T."/>
            <person name="Park D."/>
            <person name="Pearson M."/>
            <person name="Roberts A."/>
            <person name="Saif S."/>
            <person name="Shenoy N."/>
            <person name="Sisk P."/>
            <person name="Stolte C."/>
            <person name="Sykes S."/>
            <person name="Thomson T."/>
            <person name="Walk T."/>
            <person name="White J."/>
            <person name="Yandava C."/>
            <person name="Burger G."/>
            <person name="Gray M.W."/>
            <person name="Holland P.W.H."/>
            <person name="King N."/>
            <person name="Lang F.B.F."/>
            <person name="Roger A.J."/>
            <person name="Ruiz-Trillo I."/>
            <person name="Lander E."/>
            <person name="Nusbaum C."/>
        </authorList>
    </citation>
    <scope>NUCLEOTIDE SEQUENCE [LARGE SCALE GENOMIC DNA]</scope>
    <source>
        <strain evidence="3 4">DAOM BR117</strain>
    </source>
</reference>
<dbReference type="GeneID" id="27688475"/>
<dbReference type="eggNOG" id="ENOG502S6BW">
    <property type="taxonomic scope" value="Eukaryota"/>
</dbReference>
<dbReference type="PANTHER" id="PTHR36033:SF1">
    <property type="entry name" value="NUCLEIC ACID-BINDING PROTEINS SUPERFAMILY"/>
    <property type="match status" value="1"/>
</dbReference>
<gene>
    <name evidence="3" type="ORF">SPPG_05064</name>
</gene>
<feature type="domain" description="Cell division control protein 24 OB" evidence="1">
    <location>
        <begin position="219"/>
        <end position="451"/>
    </location>
</feature>